<reference evidence="3" key="1">
    <citation type="submission" date="2017-03" db="EMBL/GenBank/DDBJ databases">
        <title>Phytopthora megakarya and P. palmivora, two closely related causual agents of cacao black pod achieved similar genome size and gene model numbers by different mechanisms.</title>
        <authorList>
            <person name="Ali S."/>
            <person name="Shao J."/>
            <person name="Larry D.J."/>
            <person name="Kronmiller B."/>
            <person name="Shen D."/>
            <person name="Strem M.D."/>
            <person name="Melnick R.L."/>
            <person name="Guiltinan M.J."/>
            <person name="Tyler B.M."/>
            <person name="Meinhardt L.W."/>
            <person name="Bailey B.A."/>
        </authorList>
    </citation>
    <scope>NUCLEOTIDE SEQUENCE [LARGE SCALE GENOMIC DNA]</scope>
    <source>
        <strain evidence="3">zdho120</strain>
    </source>
</reference>
<evidence type="ECO:0000256" key="1">
    <source>
        <dbReference type="SAM" id="Coils"/>
    </source>
</evidence>
<comment type="caution">
    <text evidence="2">The sequence shown here is derived from an EMBL/GenBank/DDBJ whole genome shotgun (WGS) entry which is preliminary data.</text>
</comment>
<dbReference type="AlphaFoldDB" id="A0A225WG71"/>
<proteinExistence type="predicted"/>
<keyword evidence="3" id="KW-1185">Reference proteome</keyword>
<dbReference type="OrthoDB" id="128302at2759"/>
<gene>
    <name evidence="2" type="ORF">PHMEG_0009972</name>
</gene>
<evidence type="ECO:0000313" key="2">
    <source>
        <dbReference type="EMBL" id="OWZ16258.1"/>
    </source>
</evidence>
<dbReference type="Proteomes" id="UP000198211">
    <property type="component" value="Unassembled WGS sequence"/>
</dbReference>
<protein>
    <submittedName>
        <fullName evidence="2">Uncharacterized protein</fullName>
    </submittedName>
</protein>
<dbReference type="EMBL" id="NBNE01000967">
    <property type="protein sequence ID" value="OWZ16258.1"/>
    <property type="molecule type" value="Genomic_DNA"/>
</dbReference>
<sequence>MTTTPEFHDDLSVLDEFFENTSTSDLINPFPTRADVRKCPQNLEDQRKMELHSRRMARFRSRKAAKLQAMEDEHRHLEQELKCRVSQLTHIGGVSRARSGVKQLVLERETLRGESVALHERIATHLRFQRAIQTSSGLLTHATLHVSSDSDTAVSMVKSQWKTAMVEAGRWVSFHNGAPPFYFRPLTRQTFESILKQKENEFLKDSSSLNLAGTFLGWQVFHAPLKRREEGQSLVGHTRYTKVLQCTIDEIQNAMRQADGTSEWPILPTARRLGVSDFITVQTLQQFDNEAHVIVRNFPGNVNIRYLGLVKSNTLEVKYGKRVLKYSFVIADSVTNGRNRDEETDQHKIQWVDEGGAFLTLHEVDESSVKVEFNNWVSCMSAVQVDTHFITFGEIVTRWEQLVTSSGLLTIEHA</sequence>
<evidence type="ECO:0000313" key="3">
    <source>
        <dbReference type="Proteomes" id="UP000198211"/>
    </source>
</evidence>
<organism evidence="2 3">
    <name type="scientific">Phytophthora megakarya</name>
    <dbReference type="NCBI Taxonomy" id="4795"/>
    <lineage>
        <taxon>Eukaryota</taxon>
        <taxon>Sar</taxon>
        <taxon>Stramenopiles</taxon>
        <taxon>Oomycota</taxon>
        <taxon>Peronosporomycetes</taxon>
        <taxon>Peronosporales</taxon>
        <taxon>Peronosporaceae</taxon>
        <taxon>Phytophthora</taxon>
    </lineage>
</organism>
<keyword evidence="1" id="KW-0175">Coiled coil</keyword>
<feature type="coiled-coil region" evidence="1">
    <location>
        <begin position="60"/>
        <end position="87"/>
    </location>
</feature>
<name>A0A225WG71_9STRA</name>
<accession>A0A225WG71</accession>